<keyword evidence="3 4" id="KW-0378">Hydrolase</keyword>
<dbReference type="GO" id="GO:0051499">
    <property type="term" value="F:D-aminoacyl-tRNA deacylase activity"/>
    <property type="evidence" value="ECO:0007669"/>
    <property type="project" value="UniProtKB-EC"/>
</dbReference>
<comment type="caution">
    <text evidence="4">The sequence shown here is derived from an EMBL/GenBank/DDBJ whole genome shotgun (WGS) entry which is preliminary data.</text>
</comment>
<accession>A0A5J4Q9Y0</accession>
<dbReference type="GO" id="GO:0046872">
    <property type="term" value="F:metal ion binding"/>
    <property type="evidence" value="ECO:0007669"/>
    <property type="project" value="UniProtKB-KW"/>
</dbReference>
<dbReference type="SUPFAM" id="SSF51556">
    <property type="entry name" value="Metallo-dependent hydrolases"/>
    <property type="match status" value="1"/>
</dbReference>
<evidence type="ECO:0000256" key="2">
    <source>
        <dbReference type="ARBA" id="ARBA00022723"/>
    </source>
</evidence>
<dbReference type="InterPro" id="IPR032466">
    <property type="entry name" value="Metal_Hydrolase"/>
</dbReference>
<dbReference type="Gene3D" id="3.20.20.140">
    <property type="entry name" value="Metal-dependent hydrolases"/>
    <property type="match status" value="1"/>
</dbReference>
<comment type="similarity">
    <text evidence="1">Belongs to the metallo-dependent hydrolases superfamily. TatD-type hydrolase family.</text>
</comment>
<dbReference type="PANTHER" id="PTHR46317">
    <property type="entry name" value="HYDROLASE OF PHP SUPERFAMILY-RELATED PROTEIN"/>
    <property type="match status" value="1"/>
</dbReference>
<dbReference type="InterPro" id="IPR001130">
    <property type="entry name" value="TatD-like"/>
</dbReference>
<dbReference type="EMBL" id="SNRY01004385">
    <property type="protein sequence ID" value="KAA6317850.1"/>
    <property type="molecule type" value="Genomic_DNA"/>
</dbReference>
<dbReference type="EC" id="3.1.1.96" evidence="4"/>
<keyword evidence="2" id="KW-0479">Metal-binding</keyword>
<name>A0A5J4Q9Y0_9ZZZZ</name>
<dbReference type="PIRSF" id="PIRSF005902">
    <property type="entry name" value="DNase_TatD"/>
    <property type="match status" value="1"/>
</dbReference>
<sequence>MIDVHCHFDMAKNPEKYISDNERNKIITIGMTNLPSHFQMGVPHVKKYKYIRFALGLHPLRAKEHANEYSRFQQCIDKTSYIGEVGLDFSREGFSTNEIQIKSFEFVLENIKGKSKILSLHSRRAEKEVLDMLIEKGIKNAIFHWYSGTLKTLQDIVDAGFFFSINSAMIQSDNGKKIISKIPKELILTETDFPFIENSYIRNVHNYLSQLWGMSESEVEYNIGLNFRKIIQKIK</sequence>
<proteinExistence type="inferred from homology"/>
<organism evidence="4">
    <name type="scientific">termite gut metagenome</name>
    <dbReference type="NCBI Taxonomy" id="433724"/>
    <lineage>
        <taxon>unclassified sequences</taxon>
        <taxon>metagenomes</taxon>
        <taxon>organismal metagenomes</taxon>
    </lineage>
</organism>
<evidence type="ECO:0000256" key="3">
    <source>
        <dbReference type="ARBA" id="ARBA00022801"/>
    </source>
</evidence>
<evidence type="ECO:0000313" key="4">
    <source>
        <dbReference type="EMBL" id="KAA6317850.1"/>
    </source>
</evidence>
<protein>
    <submittedName>
        <fullName evidence="4">D-aminoacyl-tRNA deacylase</fullName>
        <ecNumber evidence="4">3.1.1.96</ecNumber>
    </submittedName>
</protein>
<dbReference type="AlphaFoldDB" id="A0A5J4Q9Y0"/>
<dbReference type="Pfam" id="PF01026">
    <property type="entry name" value="TatD_DNase"/>
    <property type="match status" value="1"/>
</dbReference>
<dbReference type="PANTHER" id="PTHR46317:SF1">
    <property type="entry name" value="HYDROLASE, TATD FAMILY"/>
    <property type="match status" value="1"/>
</dbReference>
<reference evidence="4" key="1">
    <citation type="submission" date="2019-03" db="EMBL/GenBank/DDBJ databases">
        <title>Single cell metagenomics reveals metabolic interactions within the superorganism composed of flagellate Streblomastix strix and complex community of Bacteroidetes bacteria on its surface.</title>
        <authorList>
            <person name="Treitli S.C."/>
            <person name="Kolisko M."/>
            <person name="Husnik F."/>
            <person name="Keeling P."/>
            <person name="Hampl V."/>
        </authorList>
    </citation>
    <scope>NUCLEOTIDE SEQUENCE</scope>
    <source>
        <strain evidence="4">STM</strain>
    </source>
</reference>
<dbReference type="CDD" id="cd01310">
    <property type="entry name" value="TatD_DNAse"/>
    <property type="match status" value="1"/>
</dbReference>
<gene>
    <name evidence="4" type="ORF">EZS27_032060</name>
</gene>
<evidence type="ECO:0000256" key="1">
    <source>
        <dbReference type="ARBA" id="ARBA00009275"/>
    </source>
</evidence>